<proteinExistence type="predicted"/>
<keyword evidence="2" id="KW-1133">Transmembrane helix</keyword>
<reference evidence="4" key="1">
    <citation type="submission" date="2024-04" db="EMBL/GenBank/DDBJ databases">
        <authorList>
            <consortium name="Molecular Ecology Group"/>
        </authorList>
    </citation>
    <scope>NUCLEOTIDE SEQUENCE</scope>
</reference>
<evidence type="ECO:0000313" key="5">
    <source>
        <dbReference type="Proteomes" id="UP001497644"/>
    </source>
</evidence>
<feature type="coiled-coil region" evidence="1">
    <location>
        <begin position="250"/>
        <end position="281"/>
    </location>
</feature>
<dbReference type="AlphaFoldDB" id="A0AAV2NP11"/>
<accession>A0AAV2NP11</accession>
<evidence type="ECO:0000256" key="2">
    <source>
        <dbReference type="SAM" id="Phobius"/>
    </source>
</evidence>
<keyword evidence="2" id="KW-0812">Transmembrane</keyword>
<evidence type="ECO:0000256" key="3">
    <source>
        <dbReference type="SAM" id="SignalP"/>
    </source>
</evidence>
<evidence type="ECO:0008006" key="6">
    <source>
        <dbReference type="Google" id="ProtNLM"/>
    </source>
</evidence>
<keyword evidence="2" id="KW-0472">Membrane</keyword>
<keyword evidence="1" id="KW-0175">Coiled coil</keyword>
<sequence length="655" mass="75414">MPFKMDCKILLLIFIVSFNCKFGSTSILDWVWRTKADDTTVLVADSVPLISIPYESMTEDEKFLQQAAKFTDIQVSSPLETCQHKVIMKIRTSCSDMTEEELAKLSVNLLNCQSAVEGRKMFPCTEEMSLQQCTTNMDPDMWNAYHLMSNRARAVCYAARNTQFRALTELTVNKLMQSAHSQIEALNSLKQSQDHLQEQTTEALSSLSKGNKALLEQQQYLKDAQATAHNLVTSNLRELNNEKALIRSGHSQLAAMAEDIKNKLEKAHKEIEQQVSEHGRSHQEVLQDLISIKEQMQSIWDKIESSTNHILEQHEKTIEHYEQTMQKLTQINDTIQYIWNLTNIMRTEVDQKLGWITDYIGDTGEQVQRMYRIVSHVVYILVAMIIASFLQAPFLTRASILGIVPVNLITYLKHGMEASLDFTSMTVLIFLITAMYFVMLGIQHMFGPSSSEAKTQPAKLVSQNGHLNENAYKYTSTSYFSSMSRMRLHVKLMKKMQELFNFIVLQTNYCKEKINDLIHLITSRNNRRNLSAHEELSCSYQPLKKNREDVYNYKRDFSNISDDQTHCDSSNVMDSQEDYYNDEYFNNLVDAMELKRRMRNMNVTRSRSVTPSDLPRVLCMAKTRNGRRCRVFSSPGQPYCYHHSTGTSIVDGHLN</sequence>
<dbReference type="PANTHER" id="PTHR33538">
    <property type="entry name" value="PROTEIN GAMETE EXPRESSED 1"/>
    <property type="match status" value="1"/>
</dbReference>
<feature type="transmembrane region" description="Helical" evidence="2">
    <location>
        <begin position="424"/>
        <end position="442"/>
    </location>
</feature>
<name>A0AAV2NP11_9HYME</name>
<dbReference type="EMBL" id="OZ034826">
    <property type="protein sequence ID" value="CAL1682172.1"/>
    <property type="molecule type" value="Genomic_DNA"/>
</dbReference>
<keyword evidence="5" id="KW-1185">Reference proteome</keyword>
<dbReference type="PANTHER" id="PTHR33538:SF1">
    <property type="entry name" value="PROTEIN BRAMBLEBERRY"/>
    <property type="match status" value="1"/>
</dbReference>
<feature type="transmembrane region" description="Helical" evidence="2">
    <location>
        <begin position="370"/>
        <end position="387"/>
    </location>
</feature>
<protein>
    <recommendedName>
        <fullName evidence="6">Protein brambleberry</fullName>
    </recommendedName>
</protein>
<feature type="signal peptide" evidence="3">
    <location>
        <begin position="1"/>
        <end position="25"/>
    </location>
</feature>
<dbReference type="InterPro" id="IPR040346">
    <property type="entry name" value="GEX1/Brambleberry"/>
</dbReference>
<evidence type="ECO:0000313" key="4">
    <source>
        <dbReference type="EMBL" id="CAL1682172.1"/>
    </source>
</evidence>
<keyword evidence="3" id="KW-0732">Signal</keyword>
<dbReference type="Proteomes" id="UP001497644">
    <property type="component" value="Chromosome 3"/>
</dbReference>
<gene>
    <name evidence="4" type="ORF">LPLAT_LOCUS8037</name>
</gene>
<evidence type="ECO:0000256" key="1">
    <source>
        <dbReference type="SAM" id="Coils"/>
    </source>
</evidence>
<organism evidence="4 5">
    <name type="scientific">Lasius platythorax</name>
    <dbReference type="NCBI Taxonomy" id="488582"/>
    <lineage>
        <taxon>Eukaryota</taxon>
        <taxon>Metazoa</taxon>
        <taxon>Ecdysozoa</taxon>
        <taxon>Arthropoda</taxon>
        <taxon>Hexapoda</taxon>
        <taxon>Insecta</taxon>
        <taxon>Pterygota</taxon>
        <taxon>Neoptera</taxon>
        <taxon>Endopterygota</taxon>
        <taxon>Hymenoptera</taxon>
        <taxon>Apocrita</taxon>
        <taxon>Aculeata</taxon>
        <taxon>Formicoidea</taxon>
        <taxon>Formicidae</taxon>
        <taxon>Formicinae</taxon>
        <taxon>Lasius</taxon>
        <taxon>Lasius</taxon>
    </lineage>
</organism>
<feature type="chain" id="PRO_5043943157" description="Protein brambleberry" evidence="3">
    <location>
        <begin position="26"/>
        <end position="655"/>
    </location>
</feature>